<gene>
    <name evidence="4" type="ORF">SAMN06295945_1348</name>
</gene>
<evidence type="ECO:0000259" key="2">
    <source>
        <dbReference type="Pfam" id="PF01557"/>
    </source>
</evidence>
<evidence type="ECO:0000259" key="3">
    <source>
        <dbReference type="Pfam" id="PF10370"/>
    </source>
</evidence>
<dbReference type="InterPro" id="IPR011234">
    <property type="entry name" value="Fumarylacetoacetase-like_C"/>
</dbReference>
<evidence type="ECO:0000256" key="1">
    <source>
        <dbReference type="ARBA" id="ARBA00022723"/>
    </source>
</evidence>
<feature type="domain" description="Fumarylacetoacetase-like C-terminal" evidence="2">
    <location>
        <begin position="58"/>
        <end position="254"/>
    </location>
</feature>
<reference evidence="5" key="1">
    <citation type="submission" date="2017-08" db="EMBL/GenBank/DDBJ databases">
        <authorList>
            <person name="Varghese N."/>
            <person name="Submissions S."/>
        </authorList>
    </citation>
    <scope>NUCLEOTIDE SEQUENCE [LARGE SCALE GENOMIC DNA]</scope>
    <source>
        <strain evidence="5">AP-Melu-1000-B4</strain>
    </source>
</reference>
<dbReference type="Gene3D" id="3.90.850.10">
    <property type="entry name" value="Fumarylacetoacetase-like, C-terminal domain"/>
    <property type="match status" value="1"/>
</dbReference>
<dbReference type="AlphaFoldDB" id="A0A240E185"/>
<evidence type="ECO:0000313" key="4">
    <source>
        <dbReference type="EMBL" id="SNX28987.1"/>
    </source>
</evidence>
<dbReference type="Proteomes" id="UP000218069">
    <property type="component" value="Unassembled WGS sequence"/>
</dbReference>
<keyword evidence="1" id="KW-0479">Metal-binding</keyword>
<keyword evidence="5" id="KW-1185">Reference proteome</keyword>
<dbReference type="GO" id="GO:0046872">
    <property type="term" value="F:metal ion binding"/>
    <property type="evidence" value="ECO:0007669"/>
    <property type="project" value="UniProtKB-KW"/>
</dbReference>
<protein>
    <submittedName>
        <fullName evidence="4">2-keto-4-pentenoate hydratase/2-oxohepta-3-ene-1,7-dioic acid hydratase (Catechol pathway)</fullName>
    </submittedName>
</protein>
<sequence>MAQWVRFEHQGKSGFGQVHDEQVAVYSGELFASPQPTGETINLAEITLDTPCTPSKMIAMVDNFHALVTKLEHAVPAEPLYFLKGNNSFLAANQVIRTPKSYAGKIVYEGELGIVIGKRCHEASEAEAAEAIFGYTCINDVTAIEILNRDPGYPQWTRSKSFDTFGVFGPYIATDIDPSKLVIKTILNDQERQNYPVADMIFPPAKLVSLISQDVPLEAGDIIACGTSVGVGSMKPGSQVSIVIEGVGRLDNRFE</sequence>
<dbReference type="RefSeq" id="WP_096673548.1">
    <property type="nucleotide sequence ID" value="NZ_OANS01000003.1"/>
</dbReference>
<feature type="domain" description="Rv2993c-like N-terminal" evidence="3">
    <location>
        <begin position="4"/>
        <end position="49"/>
    </location>
</feature>
<name>A0A240E185_9BURK</name>
<dbReference type="SUPFAM" id="SSF56529">
    <property type="entry name" value="FAH"/>
    <property type="match status" value="1"/>
</dbReference>
<dbReference type="PANTHER" id="PTHR11820:SF7">
    <property type="entry name" value="ACYLPYRUVASE FAHD1, MITOCHONDRIAL"/>
    <property type="match status" value="1"/>
</dbReference>
<organism evidence="4 5">
    <name type="scientific">Polynucleobacter meluiroseus</name>
    <dbReference type="NCBI Taxonomy" id="1938814"/>
    <lineage>
        <taxon>Bacteria</taxon>
        <taxon>Pseudomonadati</taxon>
        <taxon>Pseudomonadota</taxon>
        <taxon>Betaproteobacteria</taxon>
        <taxon>Burkholderiales</taxon>
        <taxon>Burkholderiaceae</taxon>
        <taxon>Polynucleobacter</taxon>
    </lineage>
</organism>
<accession>A0A240E185</accession>
<dbReference type="EMBL" id="OANS01000003">
    <property type="protein sequence ID" value="SNX28987.1"/>
    <property type="molecule type" value="Genomic_DNA"/>
</dbReference>
<dbReference type="Pfam" id="PF01557">
    <property type="entry name" value="FAA_hydrolase"/>
    <property type="match status" value="1"/>
</dbReference>
<dbReference type="InterPro" id="IPR036663">
    <property type="entry name" value="Fumarylacetoacetase_C_sf"/>
</dbReference>
<dbReference type="OrthoDB" id="8582489at2"/>
<dbReference type="Pfam" id="PF10370">
    <property type="entry name" value="Rv2993c-like_N"/>
    <property type="match status" value="1"/>
</dbReference>
<dbReference type="GO" id="GO:0018773">
    <property type="term" value="F:acetylpyruvate hydrolase activity"/>
    <property type="evidence" value="ECO:0007669"/>
    <property type="project" value="TreeGrafter"/>
</dbReference>
<dbReference type="PANTHER" id="PTHR11820">
    <property type="entry name" value="ACYLPYRUVASE"/>
    <property type="match status" value="1"/>
</dbReference>
<proteinExistence type="predicted"/>
<dbReference type="InterPro" id="IPR018833">
    <property type="entry name" value="Rv2993c-like_N"/>
</dbReference>
<evidence type="ECO:0000313" key="5">
    <source>
        <dbReference type="Proteomes" id="UP000218069"/>
    </source>
</evidence>